<accession>A0A9D5YZS9</accession>
<sequence>MRAPGFGRPSDLGLTSPGWLEGDFQSRCIRVRYAGLEFNAVRRDLFTVRDLPGWWEGAPDETETIRHPGGDGDIPTLRRLGARTIELVGSIHAGRDGSAIEQLGRIQRARSGTLVVSERGGDFSREADVRQTGLTYKRHTPTFIQFSLFLRADDPLRYGSGVMDLKATTVLPNRGDVTAFPVLDVTGPHGALTVVHAAGTWTLAALASGQARTVDLRNGDVWNGQARVFGSTSGRAAVVPSGGASWTVTGLGAGSARVRRYEAWS</sequence>
<gene>
    <name evidence="1" type="ORF">H9623_13305</name>
</gene>
<organism evidence="1 2">
    <name type="scientific">Oerskovia douganii</name>
    <dbReference type="NCBI Taxonomy" id="2762210"/>
    <lineage>
        <taxon>Bacteria</taxon>
        <taxon>Bacillati</taxon>
        <taxon>Actinomycetota</taxon>
        <taxon>Actinomycetes</taxon>
        <taxon>Micrococcales</taxon>
        <taxon>Cellulomonadaceae</taxon>
        <taxon>Oerskovia</taxon>
    </lineage>
</organism>
<dbReference type="RefSeq" id="WP_193720531.1">
    <property type="nucleotide sequence ID" value="NZ_JACSPN010000017.1"/>
</dbReference>
<evidence type="ECO:0000313" key="2">
    <source>
        <dbReference type="Proteomes" id="UP000822993"/>
    </source>
</evidence>
<comment type="caution">
    <text evidence="1">The sequence shown here is derived from an EMBL/GenBank/DDBJ whole genome shotgun (WGS) entry which is preliminary data.</text>
</comment>
<proteinExistence type="predicted"/>
<protein>
    <submittedName>
        <fullName evidence="1">Uncharacterized protein</fullName>
    </submittedName>
</protein>
<reference evidence="1 2" key="1">
    <citation type="submission" date="2020-08" db="EMBL/GenBank/DDBJ databases">
        <title>A Genomic Blueprint of the Chicken Gut Microbiome.</title>
        <authorList>
            <person name="Gilroy R."/>
            <person name="Ravi A."/>
            <person name="Getino M."/>
            <person name="Pursley I."/>
            <person name="Horton D.L."/>
            <person name="Alikhan N.-F."/>
            <person name="Baker D."/>
            <person name="Gharbi K."/>
            <person name="Hall N."/>
            <person name="Watson M."/>
            <person name="Adriaenssens E.M."/>
            <person name="Foster-Nyarko E."/>
            <person name="Jarju S."/>
            <person name="Secka A."/>
            <person name="Antonio M."/>
            <person name="Oren A."/>
            <person name="Chaudhuri R."/>
            <person name="La Ragione R.M."/>
            <person name="Hildebrand F."/>
            <person name="Pallen M.J."/>
        </authorList>
    </citation>
    <scope>NUCLEOTIDE SEQUENCE [LARGE SCALE GENOMIC DNA]</scope>
    <source>
        <strain evidence="1 2">Sa1BUA8</strain>
    </source>
</reference>
<name>A0A9D5YZS9_9CELL</name>
<dbReference type="Proteomes" id="UP000822993">
    <property type="component" value="Unassembled WGS sequence"/>
</dbReference>
<dbReference type="EMBL" id="JACSPN010000017">
    <property type="protein sequence ID" value="MBE7701272.1"/>
    <property type="molecule type" value="Genomic_DNA"/>
</dbReference>
<dbReference type="AlphaFoldDB" id="A0A9D5YZS9"/>
<evidence type="ECO:0000313" key="1">
    <source>
        <dbReference type="EMBL" id="MBE7701272.1"/>
    </source>
</evidence>
<keyword evidence="2" id="KW-1185">Reference proteome</keyword>